<proteinExistence type="predicted"/>
<evidence type="ECO:0000256" key="1">
    <source>
        <dbReference type="SAM" id="MobiDB-lite"/>
    </source>
</evidence>
<dbReference type="EMBL" id="JAULSR010000002">
    <property type="protein sequence ID" value="KAK0629215.1"/>
    <property type="molecule type" value="Genomic_DNA"/>
</dbReference>
<keyword evidence="4" id="KW-1185">Reference proteome</keyword>
<evidence type="ECO:0000313" key="3">
    <source>
        <dbReference type="EMBL" id="KAK0629215.1"/>
    </source>
</evidence>
<reference evidence="3" key="1">
    <citation type="submission" date="2023-06" db="EMBL/GenBank/DDBJ databases">
        <title>Genome-scale phylogeny and comparative genomics of the fungal order Sordariales.</title>
        <authorList>
            <consortium name="Lawrence Berkeley National Laboratory"/>
            <person name="Hensen N."/>
            <person name="Bonometti L."/>
            <person name="Westerberg I."/>
            <person name="Brannstrom I.O."/>
            <person name="Guillou S."/>
            <person name="Cros-Aarteil S."/>
            <person name="Calhoun S."/>
            <person name="Haridas S."/>
            <person name="Kuo A."/>
            <person name="Mondo S."/>
            <person name="Pangilinan J."/>
            <person name="Riley R."/>
            <person name="LaButti K."/>
            <person name="Andreopoulos B."/>
            <person name="Lipzen A."/>
            <person name="Chen C."/>
            <person name="Yanf M."/>
            <person name="Daum C."/>
            <person name="Ng V."/>
            <person name="Clum A."/>
            <person name="Steindorff A."/>
            <person name="Ohm R."/>
            <person name="Martin F."/>
            <person name="Silar P."/>
            <person name="Natvig D."/>
            <person name="Lalanne C."/>
            <person name="Gautier V."/>
            <person name="Ament-velasquez S.L."/>
            <person name="Kruys A."/>
            <person name="Hutchinson M.I."/>
            <person name="Powell A.J."/>
            <person name="Barry K."/>
            <person name="Miller A.N."/>
            <person name="Grigoriev I.V."/>
            <person name="Debuchy R."/>
            <person name="Gladieux P."/>
            <person name="Thoren M.H."/>
            <person name="Johannesson H."/>
        </authorList>
    </citation>
    <scope>NUCLEOTIDE SEQUENCE</scope>
    <source>
        <strain evidence="3">SMH3391-2</strain>
    </source>
</reference>
<gene>
    <name evidence="3" type="ORF">B0T17DRAFT_524955</name>
</gene>
<accession>A0AA39X8N7</accession>
<feature type="region of interest" description="Disordered" evidence="1">
    <location>
        <begin position="99"/>
        <end position="131"/>
    </location>
</feature>
<protein>
    <submittedName>
        <fullName evidence="3">Uncharacterized protein</fullName>
    </submittedName>
</protein>
<evidence type="ECO:0000313" key="4">
    <source>
        <dbReference type="Proteomes" id="UP001174934"/>
    </source>
</evidence>
<keyword evidence="2" id="KW-0472">Membrane</keyword>
<dbReference type="Proteomes" id="UP001174934">
    <property type="component" value="Unassembled WGS sequence"/>
</dbReference>
<keyword evidence="2" id="KW-0812">Transmembrane</keyword>
<keyword evidence="2" id="KW-1133">Transmembrane helix</keyword>
<organism evidence="3 4">
    <name type="scientific">Bombardia bombarda</name>
    <dbReference type="NCBI Taxonomy" id="252184"/>
    <lineage>
        <taxon>Eukaryota</taxon>
        <taxon>Fungi</taxon>
        <taxon>Dikarya</taxon>
        <taxon>Ascomycota</taxon>
        <taxon>Pezizomycotina</taxon>
        <taxon>Sordariomycetes</taxon>
        <taxon>Sordariomycetidae</taxon>
        <taxon>Sordariales</taxon>
        <taxon>Lasiosphaeriaceae</taxon>
        <taxon>Bombardia</taxon>
    </lineage>
</organism>
<name>A0AA39X8N7_9PEZI</name>
<sequence length="296" mass="29798">MFSLFRFAPLSNLKSSLTRCVFCVFLNTKAKTSSLSSVSETTNRTAAAKKRKETKMRAPSLLLALVAVPVALALAPAADIIAPRQAGTIAAPPAAVPTAPAATEAAQETTAPLPASTSAPPSSTPTPTSATTTSISVDIAACEKAIDTLLLAVSQLPTPNAALGAYLSTETATVTDPCRWVADAPMSLAGDISAYSSNVVDMLSRNAAEVSEVASCVDVGGASITRAEMVTPLFGLPQCEQTSTGSNGGGGATAGTWTTFYGWPTSTSKAGVMGARETGVVGVVGAAVLFGVVGVL</sequence>
<comment type="caution">
    <text evidence="3">The sequence shown here is derived from an EMBL/GenBank/DDBJ whole genome shotgun (WGS) entry which is preliminary data.</text>
</comment>
<feature type="transmembrane region" description="Helical" evidence="2">
    <location>
        <begin position="58"/>
        <end position="78"/>
    </location>
</feature>
<evidence type="ECO:0000256" key="2">
    <source>
        <dbReference type="SAM" id="Phobius"/>
    </source>
</evidence>
<dbReference type="AlphaFoldDB" id="A0AA39X8N7"/>